<sequence length="149" mass="16649">MKLGDYLEKNFVLFNLASDTKSEALTELLAPIGEAYPEMDTDQAVRVLLERESLGTTGIGDGIAIPHGKLENIEKVVIAVGRSLQGVEFEALDHKPCSIFFLVLAPENSAGMHLRILAQISRILKDEAFRKRFIETESHDELWQLLQDV</sequence>
<evidence type="ECO:0000259" key="3">
    <source>
        <dbReference type="PROSITE" id="PS51094"/>
    </source>
</evidence>
<dbReference type="AlphaFoldDB" id="M1WLF7"/>
<dbReference type="CDD" id="cd00211">
    <property type="entry name" value="PTS_IIA_fru"/>
    <property type="match status" value="1"/>
</dbReference>
<dbReference type="PROSITE" id="PS00372">
    <property type="entry name" value="PTS_EIIA_TYPE_2_HIS"/>
    <property type="match status" value="1"/>
</dbReference>
<reference evidence="4 5" key="1">
    <citation type="journal article" date="2013" name="PLoS ONE">
        <title>The first genomic and proteomic characterization of a deep-sea sulfate reducer: insights into the piezophilic lifestyle of Desulfovibrio piezophilus.</title>
        <authorList>
            <person name="Pradel N."/>
            <person name="Ji B."/>
            <person name="Gimenez G."/>
            <person name="Talla E."/>
            <person name="Lenoble P."/>
            <person name="Garel M."/>
            <person name="Tamburini C."/>
            <person name="Fourquet P."/>
            <person name="Lebrun R."/>
            <person name="Bertin P."/>
            <person name="Denis Y."/>
            <person name="Pophillat M."/>
            <person name="Barbe V."/>
            <person name="Ollivier B."/>
            <person name="Dolla A."/>
        </authorList>
    </citation>
    <scope>NUCLEOTIDE SEQUENCE [LARGE SCALE GENOMIC DNA]</scope>
    <source>
        <strain evidence="5">DSM 10523 / SB164P1</strain>
    </source>
</reference>
<organism evidence="4 5">
    <name type="scientific">Pseudodesulfovibrio piezophilus (strain DSM 21447 / JCM 15486 / C1TLV30)</name>
    <name type="common">Desulfovibrio piezophilus</name>
    <dbReference type="NCBI Taxonomy" id="1322246"/>
    <lineage>
        <taxon>Bacteria</taxon>
        <taxon>Pseudomonadati</taxon>
        <taxon>Thermodesulfobacteriota</taxon>
        <taxon>Desulfovibrionia</taxon>
        <taxon>Desulfovibrionales</taxon>
        <taxon>Desulfovibrionaceae</taxon>
    </lineage>
</organism>
<dbReference type="PANTHER" id="PTHR47738">
    <property type="entry name" value="PTS SYSTEM FRUCTOSE-LIKE EIIA COMPONENT-RELATED"/>
    <property type="match status" value="1"/>
</dbReference>
<dbReference type="InterPro" id="IPR002178">
    <property type="entry name" value="PTS_EIIA_type-2_dom"/>
</dbReference>
<protein>
    <submittedName>
        <fullName evidence="4">Putative PTS IIA-like nitrogen-regulatory protein PtsN</fullName>
    </submittedName>
</protein>
<dbReference type="Proteomes" id="UP000011724">
    <property type="component" value="Chromosome"/>
</dbReference>
<dbReference type="RefSeq" id="WP_015413840.1">
    <property type="nucleotide sequence ID" value="NC_020409.1"/>
</dbReference>
<dbReference type="STRING" id="1322246.BN4_10547"/>
<dbReference type="eggNOG" id="COG1762">
    <property type="taxonomic scope" value="Bacteria"/>
</dbReference>
<dbReference type="Pfam" id="PF00359">
    <property type="entry name" value="PTS_EIIA_2"/>
    <property type="match status" value="1"/>
</dbReference>
<evidence type="ECO:0000313" key="5">
    <source>
        <dbReference type="Proteomes" id="UP000011724"/>
    </source>
</evidence>
<dbReference type="Gene3D" id="3.40.930.10">
    <property type="entry name" value="Mannitol-specific EII, Chain A"/>
    <property type="match status" value="1"/>
</dbReference>
<dbReference type="PANTHER" id="PTHR47738:SF2">
    <property type="entry name" value="PTS SYSTEM FRUCTOSE-LIKE EIIA COMPONENT"/>
    <property type="match status" value="1"/>
</dbReference>
<gene>
    <name evidence="4" type="ordered locus">BN4_10547</name>
</gene>
<dbReference type="KEGG" id="dpi:BN4_10547"/>
<reference evidence="5" key="2">
    <citation type="journal article" date="2013" name="Stand. Genomic Sci.">
        <title>Complete genome sequence of Desulfocapsa sulfexigens, a marine deltaproteobacterium specialized in disproportionating inorganic sulfur compounds.</title>
        <authorList>
            <person name="Finster K.W."/>
            <person name="Kjeldsen K.U."/>
            <person name="Kube M."/>
            <person name="Reinhardt R."/>
            <person name="Mussmann M."/>
            <person name="Amann R."/>
            <person name="Schreiber L."/>
        </authorList>
    </citation>
    <scope>NUCLEOTIDE SEQUENCE [LARGE SCALE GENOMIC DNA]</scope>
    <source>
        <strain evidence="5">DSM 10523 / SB164P1</strain>
    </source>
</reference>
<dbReference type="GO" id="GO:0016740">
    <property type="term" value="F:transferase activity"/>
    <property type="evidence" value="ECO:0007669"/>
    <property type="project" value="UniProtKB-KW"/>
</dbReference>
<dbReference type="InterPro" id="IPR051541">
    <property type="entry name" value="PTS_SugarTrans_NitroReg"/>
</dbReference>
<dbReference type="EMBL" id="FO203427">
    <property type="protein sequence ID" value="CCH47785.1"/>
    <property type="molecule type" value="Genomic_DNA"/>
</dbReference>
<dbReference type="BioCyc" id="DPIE1322246:BN4_RS02820-MONOMER"/>
<comment type="subcellular location">
    <subcellularLocation>
        <location evidence="1">Cytoplasm</location>
    </subcellularLocation>
</comment>
<evidence type="ECO:0000313" key="4">
    <source>
        <dbReference type="EMBL" id="CCH47785.1"/>
    </source>
</evidence>
<dbReference type="GO" id="GO:0005737">
    <property type="term" value="C:cytoplasm"/>
    <property type="evidence" value="ECO:0007669"/>
    <property type="project" value="UniProtKB-SubCell"/>
</dbReference>
<evidence type="ECO:0000256" key="2">
    <source>
        <dbReference type="ARBA" id="ARBA00022679"/>
    </source>
</evidence>
<dbReference type="SUPFAM" id="SSF55804">
    <property type="entry name" value="Phoshotransferase/anion transport protein"/>
    <property type="match status" value="1"/>
</dbReference>
<name>M1WLF7_PSEP2</name>
<dbReference type="OrthoDB" id="95460at2"/>
<accession>M1WLF7</accession>
<dbReference type="InterPro" id="IPR016152">
    <property type="entry name" value="PTrfase/Anion_transptr"/>
</dbReference>
<keyword evidence="5" id="KW-1185">Reference proteome</keyword>
<dbReference type="FunFam" id="3.40.930.10:FF:000009">
    <property type="entry name" value="PTS system, fructose specific IIABC component"/>
    <property type="match status" value="1"/>
</dbReference>
<proteinExistence type="predicted"/>
<dbReference type="PROSITE" id="PS51094">
    <property type="entry name" value="PTS_EIIA_TYPE_2"/>
    <property type="match status" value="1"/>
</dbReference>
<dbReference type="HOGENOM" id="CLU_072531_5_0_7"/>
<dbReference type="PATRIC" id="fig|879567.3.peg.568"/>
<evidence type="ECO:0000256" key="1">
    <source>
        <dbReference type="ARBA" id="ARBA00004496"/>
    </source>
</evidence>
<keyword evidence="2" id="KW-0808">Transferase</keyword>
<feature type="domain" description="PTS EIIA type-2" evidence="3">
    <location>
        <begin position="5"/>
        <end position="149"/>
    </location>
</feature>